<evidence type="ECO:0000313" key="3">
    <source>
        <dbReference type="Proteomes" id="UP000244934"/>
    </source>
</evidence>
<keyword evidence="1" id="KW-1133">Transmembrane helix</keyword>
<dbReference type="Proteomes" id="UP000244934">
    <property type="component" value="Unassembled WGS sequence"/>
</dbReference>
<evidence type="ECO:0000256" key="1">
    <source>
        <dbReference type="SAM" id="Phobius"/>
    </source>
</evidence>
<keyword evidence="1" id="KW-0472">Membrane</keyword>
<protein>
    <submittedName>
        <fullName evidence="2">Uncharacterized protein</fullName>
    </submittedName>
</protein>
<accession>A0A2R8CKJ4</accession>
<feature type="transmembrane region" description="Helical" evidence="1">
    <location>
        <begin position="36"/>
        <end position="58"/>
    </location>
</feature>
<feature type="transmembrane region" description="Helical" evidence="1">
    <location>
        <begin position="7"/>
        <end position="30"/>
    </location>
</feature>
<organism evidence="2 3">
    <name type="scientific">Kushneria phyllosphaerae</name>
    <dbReference type="NCBI Taxonomy" id="2100822"/>
    <lineage>
        <taxon>Bacteria</taxon>
        <taxon>Pseudomonadati</taxon>
        <taxon>Pseudomonadota</taxon>
        <taxon>Gammaproteobacteria</taxon>
        <taxon>Oceanospirillales</taxon>
        <taxon>Halomonadaceae</taxon>
        <taxon>Kushneria</taxon>
    </lineage>
</organism>
<dbReference type="RefSeq" id="WP_133240998.1">
    <property type="nucleotide sequence ID" value="NZ_ONZI01000002.1"/>
</dbReference>
<dbReference type="AlphaFoldDB" id="A0A2R8CKJ4"/>
<evidence type="ECO:0000313" key="2">
    <source>
        <dbReference type="EMBL" id="SPJ33427.1"/>
    </source>
</evidence>
<gene>
    <name evidence="2" type="ORF">KSP9073_01436</name>
</gene>
<dbReference type="EMBL" id="ONZI01000002">
    <property type="protein sequence ID" value="SPJ33427.1"/>
    <property type="molecule type" value="Genomic_DNA"/>
</dbReference>
<keyword evidence="1" id="KW-0812">Transmembrane</keyword>
<name>A0A2R8CKJ4_9GAMM</name>
<keyword evidence="3" id="KW-1185">Reference proteome</keyword>
<sequence>MKTPFSITLFILICGAIATCFISNTCISLSDKIGHTITLSASVGTMIAASFAIYAYWINLRAFKVSQKPKIRIAALNGQGNVVDNNVLVAENVHQTLFDYKNLGSVDCEKLKLKAQIDFGDGYQKIPNLFEEHYLLQAEDDRARRIPTLRFLQNQFPNTNIEKAIIGSKLKFECCFSSLDGKEKKSLEYIWSEFGWQIL</sequence>
<proteinExistence type="predicted"/>
<reference evidence="3" key="1">
    <citation type="submission" date="2018-03" db="EMBL/GenBank/DDBJ databases">
        <authorList>
            <person name="Navarro De La Torre S."/>
        </authorList>
    </citation>
    <scope>NUCLEOTIDE SEQUENCE [LARGE SCALE GENOMIC DNA]</scope>
    <source>
        <strain evidence="3">EAod3</strain>
    </source>
</reference>